<dbReference type="STRING" id="68223.GCA_002028425_05396"/>
<evidence type="ECO:0000256" key="3">
    <source>
        <dbReference type="PIRSR" id="PIRSR618191-1"/>
    </source>
</evidence>
<evidence type="ECO:0000259" key="5">
    <source>
        <dbReference type="Pfam" id="PF01361"/>
    </source>
</evidence>
<feature type="active site" description="Proton acceptor; via imino nitrogen" evidence="3">
    <location>
        <position position="2"/>
    </location>
</feature>
<dbReference type="EC" id="5.3.2.-" evidence="4"/>
<dbReference type="Gene3D" id="3.30.429.10">
    <property type="entry name" value="Macrophage Migration Inhibitory Factor"/>
    <property type="match status" value="1"/>
</dbReference>
<dbReference type="InterPro" id="IPR004370">
    <property type="entry name" value="4-OT-like_dom"/>
</dbReference>
<keyword evidence="2 4" id="KW-0413">Isomerase</keyword>
<dbReference type="PATRIC" id="fig|68223.7.peg.4730"/>
<evidence type="ECO:0000256" key="1">
    <source>
        <dbReference type="ARBA" id="ARBA00006723"/>
    </source>
</evidence>
<proteinExistence type="inferred from homology"/>
<dbReference type="InterPro" id="IPR018191">
    <property type="entry name" value="4-OT"/>
</dbReference>
<evidence type="ECO:0000313" key="6">
    <source>
        <dbReference type="EMBL" id="KJY39500.1"/>
    </source>
</evidence>
<dbReference type="InterPro" id="IPR014347">
    <property type="entry name" value="Tautomerase/MIF_sf"/>
</dbReference>
<comment type="similarity">
    <text evidence="1 4">Belongs to the 4-oxalocrotonate tautomerase family.</text>
</comment>
<evidence type="ECO:0000313" key="7">
    <source>
        <dbReference type="Proteomes" id="UP000033551"/>
    </source>
</evidence>
<organism evidence="6 7">
    <name type="scientific">Streptomyces katrae</name>
    <dbReference type="NCBI Taxonomy" id="68223"/>
    <lineage>
        <taxon>Bacteria</taxon>
        <taxon>Bacillati</taxon>
        <taxon>Actinomycetota</taxon>
        <taxon>Actinomycetes</taxon>
        <taxon>Kitasatosporales</taxon>
        <taxon>Streptomycetaceae</taxon>
        <taxon>Streptomyces</taxon>
    </lineage>
</organism>
<keyword evidence="7" id="KW-1185">Reference proteome</keyword>
<dbReference type="EMBL" id="JZWV01000019">
    <property type="protein sequence ID" value="KJY39500.1"/>
    <property type="molecule type" value="Genomic_DNA"/>
</dbReference>
<protein>
    <recommendedName>
        <fullName evidence="4">Tautomerase</fullName>
        <ecNumber evidence="4">5.3.2.-</ecNumber>
    </recommendedName>
</protein>
<reference evidence="6 7" key="1">
    <citation type="submission" date="2015-02" db="EMBL/GenBank/DDBJ databases">
        <authorList>
            <person name="Ju K.-S."/>
            <person name="Doroghazi J.R."/>
            <person name="Metcalf W."/>
        </authorList>
    </citation>
    <scope>NUCLEOTIDE SEQUENCE [LARGE SCALE GENOMIC DNA]</scope>
    <source>
        <strain evidence="6 7">NRRL ISP-5550</strain>
    </source>
</reference>
<feature type="domain" description="4-oxalocrotonate tautomerase-like" evidence="5">
    <location>
        <begin position="2"/>
        <end position="59"/>
    </location>
</feature>
<dbReference type="NCBIfam" id="TIGR00013">
    <property type="entry name" value="taut"/>
    <property type="match status" value="1"/>
</dbReference>
<evidence type="ECO:0000256" key="2">
    <source>
        <dbReference type="ARBA" id="ARBA00023235"/>
    </source>
</evidence>
<dbReference type="PANTHER" id="PTHR35530:SF1">
    <property type="entry name" value="2-HYDROXYMUCONATE TAUTOMERASE"/>
    <property type="match status" value="1"/>
</dbReference>
<dbReference type="GO" id="GO:0016853">
    <property type="term" value="F:isomerase activity"/>
    <property type="evidence" value="ECO:0007669"/>
    <property type="project" value="UniProtKB-UniRule"/>
</dbReference>
<sequence length="74" mass="8167">MPYVNVRITREGATAAQKAEIIAGVTDLLVKVLDKDPATTFVVIDEVPLENWGVGGVPTEEYRRRTRPREASAE</sequence>
<dbReference type="RefSeq" id="WP_045945490.1">
    <property type="nucleotide sequence ID" value="NZ_JZWV01000019.1"/>
</dbReference>
<evidence type="ECO:0000256" key="4">
    <source>
        <dbReference type="RuleBase" id="RU362032"/>
    </source>
</evidence>
<dbReference type="OrthoDB" id="4965437at2"/>
<dbReference type="Pfam" id="PF01361">
    <property type="entry name" value="Tautomerase"/>
    <property type="match status" value="1"/>
</dbReference>
<dbReference type="Proteomes" id="UP000033551">
    <property type="component" value="Unassembled WGS sequence"/>
</dbReference>
<dbReference type="PANTHER" id="PTHR35530">
    <property type="entry name" value="TAUTOMERASE-RELATED"/>
    <property type="match status" value="1"/>
</dbReference>
<accession>A0A0F4JZG7</accession>
<name>A0A0F4JZG7_9ACTN</name>
<gene>
    <name evidence="6" type="ORF">VR44_01485</name>
</gene>
<dbReference type="AlphaFoldDB" id="A0A0F4JZG7"/>
<dbReference type="SUPFAM" id="SSF55331">
    <property type="entry name" value="Tautomerase/MIF"/>
    <property type="match status" value="1"/>
</dbReference>
<comment type="caution">
    <text evidence="6">The sequence shown here is derived from an EMBL/GenBank/DDBJ whole genome shotgun (WGS) entry which is preliminary data.</text>
</comment>